<organism evidence="1 2">
    <name type="scientific">Plasmopara halstedii</name>
    <name type="common">Downy mildew of sunflower</name>
    <dbReference type="NCBI Taxonomy" id="4781"/>
    <lineage>
        <taxon>Eukaryota</taxon>
        <taxon>Sar</taxon>
        <taxon>Stramenopiles</taxon>
        <taxon>Oomycota</taxon>
        <taxon>Peronosporomycetes</taxon>
        <taxon>Peronosporales</taxon>
        <taxon>Peronosporaceae</taxon>
        <taxon>Plasmopara</taxon>
    </lineage>
</organism>
<dbReference type="EMBL" id="CCYD01000321">
    <property type="protein sequence ID" value="CEG38410.1"/>
    <property type="molecule type" value="Genomic_DNA"/>
</dbReference>
<reference evidence="2" key="1">
    <citation type="submission" date="2014-09" db="EMBL/GenBank/DDBJ databases">
        <authorList>
            <person name="Sharma Rahul"/>
            <person name="Thines Marco"/>
        </authorList>
    </citation>
    <scope>NUCLEOTIDE SEQUENCE [LARGE SCALE GENOMIC DNA]</scope>
</reference>
<dbReference type="RefSeq" id="XP_024574779.1">
    <property type="nucleotide sequence ID" value="XM_024723843.1"/>
</dbReference>
<evidence type="ECO:0000313" key="2">
    <source>
        <dbReference type="Proteomes" id="UP000054928"/>
    </source>
</evidence>
<keyword evidence="2" id="KW-1185">Reference proteome</keyword>
<proteinExistence type="predicted"/>
<name>A0A0P1ADI1_PLAHL</name>
<dbReference type="Proteomes" id="UP000054928">
    <property type="component" value="Unassembled WGS sequence"/>
</dbReference>
<sequence>MQHNDWMPLFSVDYVVCLPEHHRTRKFNSASAEVYIVGYQISAFTTNGVTETRDSVFLQGSRKSD</sequence>
<dbReference type="GeneID" id="36403543"/>
<protein>
    <submittedName>
        <fullName evidence="1">Uncharacterized protein</fullName>
    </submittedName>
</protein>
<evidence type="ECO:0000313" key="1">
    <source>
        <dbReference type="EMBL" id="CEG38410.1"/>
    </source>
</evidence>
<accession>A0A0P1ADI1</accession>
<dbReference type="AlphaFoldDB" id="A0A0P1ADI1"/>